<keyword evidence="1" id="KW-0862">Zinc</keyword>
<dbReference type="Pfam" id="PF04434">
    <property type="entry name" value="SWIM"/>
    <property type="match status" value="1"/>
</dbReference>
<dbReference type="RefSeq" id="WP_377562084.1">
    <property type="nucleotide sequence ID" value="NZ_JBHTJZ010000005.1"/>
</dbReference>
<evidence type="ECO:0000256" key="1">
    <source>
        <dbReference type="PROSITE-ProRule" id="PRU00325"/>
    </source>
</evidence>
<keyword evidence="1" id="KW-0863">Zinc-finger</keyword>
<keyword evidence="1" id="KW-0479">Metal-binding</keyword>
<evidence type="ECO:0000259" key="2">
    <source>
        <dbReference type="PROSITE" id="PS50966"/>
    </source>
</evidence>
<dbReference type="InterPro" id="IPR007527">
    <property type="entry name" value="Znf_SWIM"/>
</dbReference>
<proteinExistence type="predicted"/>
<dbReference type="Proteomes" id="UP001596989">
    <property type="component" value="Unassembled WGS sequence"/>
</dbReference>
<feature type="domain" description="SWIM-type" evidence="2">
    <location>
        <begin position="60"/>
        <end position="93"/>
    </location>
</feature>
<keyword evidence="4" id="KW-1185">Reference proteome</keyword>
<name>A0ABW3HLJ5_9BACL</name>
<organism evidence="3 4">
    <name type="scientific">Paenibacillus chungangensis</name>
    <dbReference type="NCBI Taxonomy" id="696535"/>
    <lineage>
        <taxon>Bacteria</taxon>
        <taxon>Bacillati</taxon>
        <taxon>Bacillota</taxon>
        <taxon>Bacilli</taxon>
        <taxon>Bacillales</taxon>
        <taxon>Paenibacillaceae</taxon>
        <taxon>Paenibacillus</taxon>
    </lineage>
</organism>
<accession>A0ABW3HLJ5</accession>
<dbReference type="PROSITE" id="PS50966">
    <property type="entry name" value="ZF_SWIM"/>
    <property type="match status" value="1"/>
</dbReference>
<dbReference type="EMBL" id="JBHTJZ010000005">
    <property type="protein sequence ID" value="MFD0958327.1"/>
    <property type="molecule type" value="Genomic_DNA"/>
</dbReference>
<gene>
    <name evidence="3" type="ORF">ACFQ2I_02910</name>
</gene>
<comment type="caution">
    <text evidence="3">The sequence shown here is derived from an EMBL/GenBank/DDBJ whole genome shotgun (WGS) entry which is preliminary data.</text>
</comment>
<sequence>MGNMHLNDKLQARLERQLQDHMPTAILKRGWQYYKESRVISVKTPVEDILTGIVKGSERYAVVMDADQHRYSSCSCPYGGACKHMAAVFFQYCRELEGASDSSVEGIYFHLLGLFPAREATEKSEKMPEAAAAEDGQPGREATCHDWRQWMESAYGEWWKKCRHSIHLLGPLLTSLKSETKDWQPSMKRLHWMLCDWFVLDQAERALTTVDSYSRYYHEVSFARTAEPWMLHMQGLLDELQPNVMGERELEWMEAIAALLFERALRYERQMMDWEALYMAVNEKLHVREQWYDQQMNKLQSGLDNLHPEHNEHFLHSALANLFFLHGDDGAAREQFSRNPFQKIQKWVYPLVARRMDDGRWEEARSWMAYVHEHVAASRNPRMIGPFVALCRKADERKPELPEWREYMLELLPYSYQELSEHWMKRKNYREWVELQLLVGTRTEEISRTELRQLAEKEPEVLLPLYHQSVESAIASRNRQGYRSAVKGMKQLEGLYGMLGQQQRWERYRTGILTKYQRLRALQEELWKEKLDR</sequence>
<reference evidence="4" key="1">
    <citation type="journal article" date="2019" name="Int. J. Syst. Evol. Microbiol.">
        <title>The Global Catalogue of Microorganisms (GCM) 10K type strain sequencing project: providing services to taxonomists for standard genome sequencing and annotation.</title>
        <authorList>
            <consortium name="The Broad Institute Genomics Platform"/>
            <consortium name="The Broad Institute Genome Sequencing Center for Infectious Disease"/>
            <person name="Wu L."/>
            <person name="Ma J."/>
        </authorList>
    </citation>
    <scope>NUCLEOTIDE SEQUENCE [LARGE SCALE GENOMIC DNA]</scope>
    <source>
        <strain evidence="4">CCUG 59129</strain>
    </source>
</reference>
<evidence type="ECO:0000313" key="3">
    <source>
        <dbReference type="EMBL" id="MFD0958327.1"/>
    </source>
</evidence>
<evidence type="ECO:0000313" key="4">
    <source>
        <dbReference type="Proteomes" id="UP001596989"/>
    </source>
</evidence>
<protein>
    <submittedName>
        <fullName evidence="3">SWIM zinc finger domain-containing protein</fullName>
    </submittedName>
</protein>